<evidence type="ECO:0000313" key="2">
    <source>
        <dbReference type="Proteomes" id="UP000078492"/>
    </source>
</evidence>
<accession>A0A151IUL2</accession>
<feature type="non-terminal residue" evidence="1">
    <location>
        <position position="1"/>
    </location>
</feature>
<gene>
    <name evidence="1" type="ORF">ALC57_16759</name>
</gene>
<name>A0A151IUL2_9HYME</name>
<proteinExistence type="predicted"/>
<reference evidence="1 2" key="1">
    <citation type="submission" date="2015-09" db="EMBL/GenBank/DDBJ databases">
        <title>Trachymyrmex cornetzi WGS genome.</title>
        <authorList>
            <person name="Nygaard S."/>
            <person name="Hu H."/>
            <person name="Boomsma J."/>
            <person name="Zhang G."/>
        </authorList>
    </citation>
    <scope>NUCLEOTIDE SEQUENCE [LARGE SCALE GENOMIC DNA]</scope>
    <source>
        <strain evidence="1">Tcor2-1</strain>
        <tissue evidence="1">Whole body</tissue>
    </source>
</reference>
<dbReference type="AlphaFoldDB" id="A0A151IUL2"/>
<keyword evidence="2" id="KW-1185">Reference proteome</keyword>
<dbReference type="EMBL" id="KQ980956">
    <property type="protein sequence ID" value="KYN11100.1"/>
    <property type="molecule type" value="Genomic_DNA"/>
</dbReference>
<dbReference type="Proteomes" id="UP000078492">
    <property type="component" value="Unassembled WGS sequence"/>
</dbReference>
<organism evidence="1 2">
    <name type="scientific">Trachymyrmex cornetzi</name>
    <dbReference type="NCBI Taxonomy" id="471704"/>
    <lineage>
        <taxon>Eukaryota</taxon>
        <taxon>Metazoa</taxon>
        <taxon>Ecdysozoa</taxon>
        <taxon>Arthropoda</taxon>
        <taxon>Hexapoda</taxon>
        <taxon>Insecta</taxon>
        <taxon>Pterygota</taxon>
        <taxon>Neoptera</taxon>
        <taxon>Endopterygota</taxon>
        <taxon>Hymenoptera</taxon>
        <taxon>Apocrita</taxon>
        <taxon>Aculeata</taxon>
        <taxon>Formicoidea</taxon>
        <taxon>Formicidae</taxon>
        <taxon>Myrmicinae</taxon>
        <taxon>Trachymyrmex</taxon>
    </lineage>
</organism>
<evidence type="ECO:0000313" key="1">
    <source>
        <dbReference type="EMBL" id="KYN11100.1"/>
    </source>
</evidence>
<protein>
    <submittedName>
        <fullName evidence="1">Uncharacterized protein</fullName>
    </submittedName>
</protein>
<sequence>TLPNPFSRSFRTIGARNNFPATISNLRYFSTYTYTLSIRSTKAKFRIYETLPRLLVSSRETTAEEYKERETKGKKANVLVQRPCRLVRAPPPLTLEFILPRKLLSRPYSSRSNRSSRSRRPDRT</sequence>